<dbReference type="GO" id="GO:0000976">
    <property type="term" value="F:transcription cis-regulatory region binding"/>
    <property type="evidence" value="ECO:0007669"/>
    <property type="project" value="TreeGrafter"/>
</dbReference>
<dbReference type="InterPro" id="IPR018060">
    <property type="entry name" value="HTH_AraC"/>
</dbReference>
<dbReference type="GO" id="GO:0005829">
    <property type="term" value="C:cytosol"/>
    <property type="evidence" value="ECO:0007669"/>
    <property type="project" value="TreeGrafter"/>
</dbReference>
<dbReference type="PROSITE" id="PS00041">
    <property type="entry name" value="HTH_ARAC_FAMILY_1"/>
    <property type="match status" value="1"/>
</dbReference>
<keyword evidence="3" id="KW-0804">Transcription</keyword>
<dbReference type="SUPFAM" id="SSF46689">
    <property type="entry name" value="Homeodomain-like"/>
    <property type="match status" value="1"/>
</dbReference>
<dbReference type="GO" id="GO:0003700">
    <property type="term" value="F:DNA-binding transcription factor activity"/>
    <property type="evidence" value="ECO:0007669"/>
    <property type="project" value="InterPro"/>
</dbReference>
<reference evidence="5 6" key="1">
    <citation type="submission" date="2017-07" db="EMBL/GenBank/DDBJ databases">
        <title>Annotated genome sequence of Bacterioplanes sanyensis isolated from Red Sea.</title>
        <authorList>
            <person name="Rehman Z.U."/>
        </authorList>
    </citation>
    <scope>NUCLEOTIDE SEQUENCE [LARGE SCALE GENOMIC DNA]</scope>
    <source>
        <strain evidence="5 6">NV9</strain>
    </source>
</reference>
<sequence length="352" mass="40538">MNTEQGYISTALIRPLLDVAGPAFFDADHDDDAAIQRVLKHLRDPDGRVSVQDADQLISRIIRQTGNEALCVQPAHKFSAHGSCQLQHLFLCCNTLREALYYMEKFSSLLCDQLEVQVTRTRDNIIKVKLPVPDNFILAAERHRSEIVISTLLNWLRQLCGQDLAVESIALPFPATQYSTQYERQWRSKIEFNSDECSIQFHSRWLDEGLHNTNPHILNMMKREVEEQYRKLARSGSLAERIRKALAQNKVRLNANQQEVADYFHISARTLNRHLHKEETSLKQIVTQVRIETAKRMLIDSNDSIEQIALHIGLSGRRTLDRIFIKEMDQSPAQYRQNHRSIPTTPHLAVNA</sequence>
<dbReference type="SMART" id="SM00342">
    <property type="entry name" value="HTH_ARAC"/>
    <property type="match status" value="1"/>
</dbReference>
<dbReference type="EMBL" id="CP022530">
    <property type="protein sequence ID" value="ASP40515.1"/>
    <property type="molecule type" value="Genomic_DNA"/>
</dbReference>
<keyword evidence="1" id="KW-0805">Transcription regulation</keyword>
<keyword evidence="6" id="KW-1185">Reference proteome</keyword>
<dbReference type="InterPro" id="IPR018062">
    <property type="entry name" value="HTH_AraC-typ_CS"/>
</dbReference>
<dbReference type="PANTHER" id="PTHR47894">
    <property type="entry name" value="HTH-TYPE TRANSCRIPTIONAL REGULATOR GADX"/>
    <property type="match status" value="1"/>
</dbReference>
<dbReference type="OrthoDB" id="6113934at2"/>
<feature type="domain" description="HTH araC/xylS-type" evidence="4">
    <location>
        <begin position="240"/>
        <end position="338"/>
    </location>
</feature>
<dbReference type="PROSITE" id="PS01124">
    <property type="entry name" value="HTH_ARAC_FAMILY_2"/>
    <property type="match status" value="1"/>
</dbReference>
<evidence type="ECO:0000256" key="2">
    <source>
        <dbReference type="ARBA" id="ARBA00023125"/>
    </source>
</evidence>
<dbReference type="Gene3D" id="1.10.10.60">
    <property type="entry name" value="Homeodomain-like"/>
    <property type="match status" value="1"/>
</dbReference>
<evidence type="ECO:0000313" key="6">
    <source>
        <dbReference type="Proteomes" id="UP000202440"/>
    </source>
</evidence>
<gene>
    <name evidence="5" type="ORF">CHH28_18385</name>
</gene>
<organism evidence="5 6">
    <name type="scientific">Bacterioplanes sanyensis</name>
    <dbReference type="NCBI Taxonomy" id="1249553"/>
    <lineage>
        <taxon>Bacteria</taxon>
        <taxon>Pseudomonadati</taxon>
        <taxon>Pseudomonadota</taxon>
        <taxon>Gammaproteobacteria</taxon>
        <taxon>Oceanospirillales</taxon>
        <taxon>Oceanospirillaceae</taxon>
        <taxon>Bacterioplanes</taxon>
    </lineage>
</organism>
<proteinExistence type="predicted"/>
<evidence type="ECO:0000256" key="1">
    <source>
        <dbReference type="ARBA" id="ARBA00023015"/>
    </source>
</evidence>
<dbReference type="Pfam" id="PF12833">
    <property type="entry name" value="HTH_18"/>
    <property type="match status" value="1"/>
</dbReference>
<dbReference type="Pfam" id="PF12625">
    <property type="entry name" value="Arabinose_bd"/>
    <property type="match status" value="1"/>
</dbReference>
<name>A0A222FNA6_9GAMM</name>
<dbReference type="AlphaFoldDB" id="A0A222FNA6"/>
<keyword evidence="2" id="KW-0238">DNA-binding</keyword>
<accession>A0A222FNA6</accession>
<evidence type="ECO:0000259" key="4">
    <source>
        <dbReference type="PROSITE" id="PS01124"/>
    </source>
</evidence>
<dbReference type="KEGG" id="bsan:CHH28_18385"/>
<dbReference type="InterPro" id="IPR009057">
    <property type="entry name" value="Homeodomain-like_sf"/>
</dbReference>
<protein>
    <recommendedName>
        <fullName evidence="4">HTH araC/xylS-type domain-containing protein</fullName>
    </recommendedName>
</protein>
<dbReference type="PANTHER" id="PTHR47894:SF1">
    <property type="entry name" value="HTH-TYPE TRANSCRIPTIONAL REGULATOR VQSM"/>
    <property type="match status" value="1"/>
</dbReference>
<dbReference type="RefSeq" id="WP_094061677.1">
    <property type="nucleotide sequence ID" value="NZ_CP022530.1"/>
</dbReference>
<dbReference type="InterPro" id="IPR032687">
    <property type="entry name" value="AraC-type_N"/>
</dbReference>
<evidence type="ECO:0000256" key="3">
    <source>
        <dbReference type="ARBA" id="ARBA00023163"/>
    </source>
</evidence>
<dbReference type="Proteomes" id="UP000202440">
    <property type="component" value="Chromosome"/>
</dbReference>
<evidence type="ECO:0000313" key="5">
    <source>
        <dbReference type="EMBL" id="ASP40515.1"/>
    </source>
</evidence>